<dbReference type="GO" id="GO:0005634">
    <property type="term" value="C:nucleus"/>
    <property type="evidence" value="ECO:0007669"/>
    <property type="project" value="TreeGrafter"/>
</dbReference>
<evidence type="ECO:0000313" key="4">
    <source>
        <dbReference type="Proteomes" id="UP001151582"/>
    </source>
</evidence>
<dbReference type="Pfam" id="PF05327">
    <property type="entry name" value="RRN3"/>
    <property type="match status" value="2"/>
</dbReference>
<dbReference type="EMBL" id="JANBQB010000094">
    <property type="protein sequence ID" value="KAJ1982308.1"/>
    <property type="molecule type" value="Genomic_DNA"/>
</dbReference>
<evidence type="ECO:0000313" key="3">
    <source>
        <dbReference type="EMBL" id="KAJ1982308.1"/>
    </source>
</evidence>
<dbReference type="InterPro" id="IPR007991">
    <property type="entry name" value="RNA_pol_I_trans_ini_fac_RRN3"/>
</dbReference>
<dbReference type="AlphaFoldDB" id="A0A9W8BA46"/>
<dbReference type="PANTHER" id="PTHR12790:SF0">
    <property type="entry name" value="RNA POLYMERASE I-SPECIFIC TRANSCRIPTION INITIATION FACTOR RRN3-RELATED"/>
    <property type="match status" value="1"/>
</dbReference>
<evidence type="ECO:0000256" key="2">
    <source>
        <dbReference type="SAM" id="MobiDB-lite"/>
    </source>
</evidence>
<accession>A0A9W8BA46</accession>
<feature type="compositionally biased region" description="Polar residues" evidence="2">
    <location>
        <begin position="15"/>
        <end position="25"/>
    </location>
</feature>
<feature type="compositionally biased region" description="Acidic residues" evidence="2">
    <location>
        <begin position="859"/>
        <end position="891"/>
    </location>
</feature>
<dbReference type="GO" id="GO:0001181">
    <property type="term" value="F:RNA polymerase I general transcription initiation factor activity"/>
    <property type="evidence" value="ECO:0007669"/>
    <property type="project" value="InterPro"/>
</dbReference>
<feature type="region of interest" description="Disordered" evidence="2">
    <location>
        <begin position="1"/>
        <end position="103"/>
    </location>
</feature>
<feature type="region of interest" description="Disordered" evidence="2">
    <location>
        <begin position="856"/>
        <end position="894"/>
    </location>
</feature>
<evidence type="ECO:0000256" key="1">
    <source>
        <dbReference type="ARBA" id="ARBA00010098"/>
    </source>
</evidence>
<dbReference type="PANTHER" id="PTHR12790">
    <property type="entry name" value="TRANSCRIPTION INITIATION FACTOR IA RRN3"/>
    <property type="match status" value="1"/>
</dbReference>
<feature type="compositionally biased region" description="Low complexity" evidence="2">
    <location>
        <begin position="67"/>
        <end position="78"/>
    </location>
</feature>
<proteinExistence type="inferred from homology"/>
<dbReference type="Proteomes" id="UP001151582">
    <property type="component" value="Unassembled WGS sequence"/>
</dbReference>
<dbReference type="OrthoDB" id="26970at2759"/>
<comment type="caution">
    <text evidence="3">The sequence shown here is derived from an EMBL/GenBank/DDBJ whole genome shotgun (WGS) entry which is preliminary data.</text>
</comment>
<dbReference type="GO" id="GO:0001042">
    <property type="term" value="F:RNA polymerase I core binding"/>
    <property type="evidence" value="ECO:0007669"/>
    <property type="project" value="TreeGrafter"/>
</dbReference>
<feature type="compositionally biased region" description="Polar residues" evidence="2">
    <location>
        <begin position="619"/>
        <end position="644"/>
    </location>
</feature>
<keyword evidence="4" id="KW-1185">Reference proteome</keyword>
<gene>
    <name evidence="3" type="primary">RRN3</name>
    <name evidence="3" type="ORF">H4R34_001760</name>
</gene>
<feature type="region of interest" description="Disordered" evidence="2">
    <location>
        <begin position="611"/>
        <end position="644"/>
    </location>
</feature>
<protein>
    <submittedName>
        <fullName evidence="3">DNA independent RNA polymerase I transcription factor</fullName>
    </submittedName>
</protein>
<name>A0A9W8BA46_9FUNG</name>
<feature type="region of interest" description="Disordered" evidence="2">
    <location>
        <begin position="943"/>
        <end position="963"/>
    </location>
</feature>
<dbReference type="GO" id="GO:0006361">
    <property type="term" value="P:transcription initiation at RNA polymerase I promoter"/>
    <property type="evidence" value="ECO:0007669"/>
    <property type="project" value="InterPro"/>
</dbReference>
<reference evidence="3" key="1">
    <citation type="submission" date="2022-07" db="EMBL/GenBank/DDBJ databases">
        <title>Phylogenomic reconstructions and comparative analyses of Kickxellomycotina fungi.</title>
        <authorList>
            <person name="Reynolds N.K."/>
            <person name="Stajich J.E."/>
            <person name="Barry K."/>
            <person name="Grigoriev I.V."/>
            <person name="Crous P."/>
            <person name="Smith M.E."/>
        </authorList>
    </citation>
    <scope>NUCLEOTIDE SEQUENCE</scope>
    <source>
        <strain evidence="3">RSA 567</strain>
    </source>
</reference>
<sequence>MAPSFPQAVLDSDHTNPTPTSSAQKGRSVRFAIDVEADDNAPFESVEQGLTNLPQDLGRRPQLPMQSSDLGTLSLSSSDSEDEENSATGTDNGPGLGLSGAKASERRLNRVTMMTRYVANAVQEFKAGNRRPYEEILHELTNSANRANQSQSLTSQLVASGRSNAAMDNNAAANLKAAARKGLTAHQMLPWLYAFAQSITALDRRCYALVDAILSWQWIIQPQDALVSTYIQFLGNLVSAQPCYVVPTMTMLVRHLAYPNSYAVVTANGDSAAAGRITQDAVFDRAHLALQRILTLIPTSQSQLHSLLVQMFPFKRENVARHRSYVANLLRIMDYAPVLRHQLMALIVDRLLHIDVEIQVEIDELDEEEEGEGERSVQERIFGTAAEQADEAAGVSSGVFAGGINILVGDDIVDDDDDLAPTAPETPQILNIREMIAKLDAMLLQVFEYLARFHPSRDPVDAPQHQEHNATLRAEFLQIFMDIFETSLLPTFKSRYTQFILFYLCTLDPLYPDLFLGALMTKLRDTLPVEAVNDSSFSGSGSTGQSDVMRIAVASYASSFVARARFVQTPMVRLVVGMLVQWACAYLDHYEQYLTNAMLQRSLNALSANQHARGPLSNHKGSLTPNTTAAGTGQSTPGTASGLARSSSMPTFAVATEVSQSAVNPRRHAVFYSVVQAIMYLFCFRWRDLQTVTPALDGPSTTSSTLGSSGLLVGQPEWCAELNGVQRIITSSLNPLRVCSSVVVKQFASMSQQLGFTYCYSIIRTNRVMDQIQGSTLAETESSVATPTALGALDSAKTALQRRAHTAATYADIVRTQSRMLQRELETFFPFDPYQLPQSAAFIQPIYQEWESPLPAEGDLLDSESESSSESGESESDSDESILSASDDEADDGSKENDILVEFHHDGNGPQPDMPLQLPQFQAPLHPAPIAISSLAQPVVGSMDSDRELPAGTPMSCTPAELL</sequence>
<organism evidence="3 4">
    <name type="scientific">Dimargaris verticillata</name>
    <dbReference type="NCBI Taxonomy" id="2761393"/>
    <lineage>
        <taxon>Eukaryota</taxon>
        <taxon>Fungi</taxon>
        <taxon>Fungi incertae sedis</taxon>
        <taxon>Zoopagomycota</taxon>
        <taxon>Kickxellomycotina</taxon>
        <taxon>Dimargaritomycetes</taxon>
        <taxon>Dimargaritales</taxon>
        <taxon>Dimargaritaceae</taxon>
        <taxon>Dimargaris</taxon>
    </lineage>
</organism>
<comment type="similarity">
    <text evidence="1">Belongs to the RRN3 family.</text>
</comment>